<keyword evidence="2" id="KW-0472">Membrane</keyword>
<dbReference type="Pfam" id="PF05359">
    <property type="entry name" value="DUF748"/>
    <property type="match status" value="2"/>
</dbReference>
<feature type="region of interest" description="Disordered" evidence="1">
    <location>
        <begin position="152"/>
        <end position="171"/>
    </location>
</feature>
<keyword evidence="2" id="KW-0812">Transmembrane</keyword>
<feature type="compositionally biased region" description="Low complexity" evidence="1">
    <location>
        <begin position="841"/>
        <end position="853"/>
    </location>
</feature>
<dbReference type="PANTHER" id="PTHR30441">
    <property type="entry name" value="DUF748 DOMAIN-CONTAINING PROTEIN"/>
    <property type="match status" value="1"/>
</dbReference>
<dbReference type="InterPro" id="IPR008023">
    <property type="entry name" value="DUF748"/>
</dbReference>
<reference evidence="3 4" key="1">
    <citation type="submission" date="2019-02" db="EMBL/GenBank/DDBJ databases">
        <title>Deep-cultivation of Planctomycetes and their phenomic and genomic characterization uncovers novel biology.</title>
        <authorList>
            <person name="Wiegand S."/>
            <person name="Jogler M."/>
            <person name="Boedeker C."/>
            <person name="Pinto D."/>
            <person name="Vollmers J."/>
            <person name="Rivas-Marin E."/>
            <person name="Kohn T."/>
            <person name="Peeters S.H."/>
            <person name="Heuer A."/>
            <person name="Rast P."/>
            <person name="Oberbeckmann S."/>
            <person name="Bunk B."/>
            <person name="Jeske O."/>
            <person name="Meyerdierks A."/>
            <person name="Storesund J.E."/>
            <person name="Kallscheuer N."/>
            <person name="Luecker S."/>
            <person name="Lage O.M."/>
            <person name="Pohl T."/>
            <person name="Merkel B.J."/>
            <person name="Hornburger P."/>
            <person name="Mueller R.-W."/>
            <person name="Bruemmer F."/>
            <person name="Labrenz M."/>
            <person name="Spormann A.M."/>
            <person name="Op den Camp H."/>
            <person name="Overmann J."/>
            <person name="Amann R."/>
            <person name="Jetten M.S.M."/>
            <person name="Mascher T."/>
            <person name="Medema M.H."/>
            <person name="Devos D.P."/>
            <person name="Kaster A.-K."/>
            <person name="Ovreas L."/>
            <person name="Rohde M."/>
            <person name="Galperin M.Y."/>
            <person name="Jogler C."/>
        </authorList>
    </citation>
    <scope>NUCLEOTIDE SEQUENCE [LARGE SCALE GENOMIC DNA]</scope>
    <source>
        <strain evidence="3 4">Poly30</strain>
    </source>
</reference>
<evidence type="ECO:0000256" key="2">
    <source>
        <dbReference type="SAM" id="Phobius"/>
    </source>
</evidence>
<gene>
    <name evidence="3" type="ORF">Poly30_23200</name>
</gene>
<sequence>MSSEETQARESSRSRRAVRGIWRWTKRIVIAVAVVLLIARATIGLWLPSLANRVAAPYDLHVTWEDLDLSILGLSLDLMGLRVVPLPETELAGDERDQYLATAQPLARLDDLGLDADVSALFRGDIRVHRVEVGGLETWLSRDAEGAWNFERHLPTPAPAGSEPEEATTVEPPKIEEAADAAEEAPAADPSAIDFSSPVEISTIDLHGIRVHLNDALAKPTLDTVFDLHASIRDVGHPERPIQARITARAEHVLDALLLTAEADLGEAKLLVDLNFEVDGVGLRTLAPYLALVGIEPSASKLNARVGASVDLTPLARATGANDSEDDDVVDLGGTLTLRNVSVDADGEVAVLLLPTTVVVNRARTTAYDLESAVVSGLRAQATRLPGGTMRVAGLDFVGAPASADDEAPVDEPEDPAAAASAPPSFRLKRLALENVELTFQDEALAVPQTLLSRVSAEVRSIVLDAETPGAPLELSLNAAVEGAGSLGLTGTAVPTGDEISANLNLSGSDVTLDTVRPYLELAGLRSTLTSGTIAGDIRFRMVPGSDGDDADAATPTRIEGAVSGLEFRDGETLHAGLETLELNSMVITQDEGSTIERVGLAGATLPIELFPGGAFRGFGLETLGLDASAEGRDLGLAAAEIGLTDLAFGGAGSRATLTGSFDLMNIADDVQLDGSVVTREGPLDLDAELTLSGQNVSFEGLREILLAQGIEPDLEGGAIRLAAEVSAKASDEETTVVQARVHDIALTNRGVDVVAIDEVKVTRLETGPKGTHIDSIELSAPRVILARDDAGILLAAGLRIGVPTQGADVVDQEAAADTAELAQAPPRPGSAGDPAEDPAGDPAANPGPDGEAAAGGGGLVIDRVTLAGLSARWSDAFVSPTVETEFTAAAELVDIDLSGGDSATPLKLHLEAALEGALRSMTLDGTASLGGPSRTASATLALDGLRAGPLASYLPPSMEVTLEDGRLRATFEASAEPGQEGGQALRAAVTELDYRDGADGEALLAFQSFVFEAPRIDSEARVFEVETLATRGFAFDAERTAPDRIKVLGLALVSPPASTTEVTSDSAADGAETSEGSVPPDREKATPAPSGPAPGNDATVTLPPTVRLGTLDLGIDRLRYIDRTRADAIPLDLSLALVTPGPQVLCRPDPTDLPPLEFSAVGAISPLVEKLSLTTSLEPFAADPGASFQLSIEGITGAQLARISPEVAAEIDPSAYVDGSFEVEGDARFSYARRGPLDFSLDRGFGAIFSIEKFALKETPDAEPTGFDRLDVDVKRVSPDTGDVRISSIDLNGLRARFHQKNDGMVVAGLRLPNRPASSDTLTEEAVEEPFDGDSGGSTAESSPSAGATETEAPLDPEISIDRLTVAGLDFEFLDTTVEPTLRLPIADLQLEVQRFTTRTLVEPRPFSFRAVVDAGQVELEERSGADNLLFGVLGSAADVVTGKDDKFETESRRVWDLLEASGRLSLGPELRGRVQVSLLGLELPAFRGPALAAGVKIGDGLLDNRTALRFREDGGLSLDTKTTASYLSLSEPPGGPITQYLQLPAPLDTVLYLLRNDSGEQVIPIRLDIPADGVSATRVASLAATTLGTLITDAVSSAPMRVLGPLQNVAGALGLTREPLTAETVTLQFAEGAATMAAAAVERTEDESERNEQLVTNADPLGNVVRALKGNPDLRVVVQAELGEGDLDVARRLGNPPRESIESLIEYNRRRKASLERERSQLAARARAQVFAGAAGMSSDRVAGGLNAGTSPSESRSEVLARLQSLDSERAAVEKALDDLFSYIRPGAERRADMRTRNAALALANQRLDRVRLALVGRVGDAVARRIDVRRARFRKSTEKNPLPPLGLVTVTPK</sequence>
<feature type="compositionally biased region" description="Acidic residues" evidence="1">
    <location>
        <begin position="404"/>
        <end position="415"/>
    </location>
</feature>
<feature type="region of interest" description="Disordered" evidence="1">
    <location>
        <begin position="1057"/>
        <end position="1104"/>
    </location>
</feature>
<dbReference type="GO" id="GO:0005886">
    <property type="term" value="C:plasma membrane"/>
    <property type="evidence" value="ECO:0007669"/>
    <property type="project" value="TreeGrafter"/>
</dbReference>
<dbReference type="EMBL" id="CP036434">
    <property type="protein sequence ID" value="QDV06805.1"/>
    <property type="molecule type" value="Genomic_DNA"/>
</dbReference>
<organism evidence="3 4">
    <name type="scientific">Saltatorellus ferox</name>
    <dbReference type="NCBI Taxonomy" id="2528018"/>
    <lineage>
        <taxon>Bacteria</taxon>
        <taxon>Pseudomonadati</taxon>
        <taxon>Planctomycetota</taxon>
        <taxon>Planctomycetia</taxon>
        <taxon>Planctomycetia incertae sedis</taxon>
        <taxon>Saltatorellus</taxon>
    </lineage>
</organism>
<dbReference type="GO" id="GO:0090313">
    <property type="term" value="P:regulation of protein targeting to membrane"/>
    <property type="evidence" value="ECO:0007669"/>
    <property type="project" value="TreeGrafter"/>
</dbReference>
<feature type="region of interest" description="Disordered" evidence="1">
    <location>
        <begin position="1312"/>
        <end position="1360"/>
    </location>
</feature>
<evidence type="ECO:0008006" key="5">
    <source>
        <dbReference type="Google" id="ProtNLM"/>
    </source>
</evidence>
<evidence type="ECO:0000256" key="1">
    <source>
        <dbReference type="SAM" id="MobiDB-lite"/>
    </source>
</evidence>
<protein>
    <recommendedName>
        <fullName evidence="5">AsmA family protein</fullName>
    </recommendedName>
</protein>
<dbReference type="Proteomes" id="UP000320390">
    <property type="component" value="Chromosome"/>
</dbReference>
<evidence type="ECO:0000313" key="4">
    <source>
        <dbReference type="Proteomes" id="UP000320390"/>
    </source>
</evidence>
<feature type="region of interest" description="Disordered" evidence="1">
    <location>
        <begin position="822"/>
        <end position="857"/>
    </location>
</feature>
<proteinExistence type="predicted"/>
<feature type="compositionally biased region" description="Polar residues" evidence="1">
    <location>
        <begin position="1057"/>
        <end position="1067"/>
    </location>
</feature>
<dbReference type="RefSeq" id="WP_145197302.1">
    <property type="nucleotide sequence ID" value="NZ_CP036434.1"/>
</dbReference>
<dbReference type="PANTHER" id="PTHR30441:SF4">
    <property type="entry name" value="PROTEIN ASMA"/>
    <property type="match status" value="1"/>
</dbReference>
<accession>A0A518ERX5</accession>
<feature type="compositionally biased region" description="Polar residues" evidence="1">
    <location>
        <begin position="1338"/>
        <end position="1349"/>
    </location>
</feature>
<dbReference type="OrthoDB" id="9890157at2"/>
<feature type="transmembrane region" description="Helical" evidence="2">
    <location>
        <begin position="28"/>
        <end position="47"/>
    </location>
</feature>
<name>A0A518ERX5_9BACT</name>
<feature type="compositionally biased region" description="Acidic residues" evidence="1">
    <location>
        <begin position="1323"/>
        <end position="1333"/>
    </location>
</feature>
<keyword evidence="4" id="KW-1185">Reference proteome</keyword>
<feature type="region of interest" description="Disordered" evidence="1">
    <location>
        <begin position="402"/>
        <end position="422"/>
    </location>
</feature>
<evidence type="ECO:0000313" key="3">
    <source>
        <dbReference type="EMBL" id="QDV06805.1"/>
    </source>
</evidence>
<dbReference type="InterPro" id="IPR052894">
    <property type="entry name" value="AsmA-related"/>
</dbReference>
<keyword evidence="2" id="KW-1133">Transmembrane helix</keyword>
<feature type="compositionally biased region" description="Low complexity" evidence="1">
    <location>
        <begin position="822"/>
        <end position="834"/>
    </location>
</feature>